<dbReference type="SUPFAM" id="SSF103473">
    <property type="entry name" value="MFS general substrate transporter"/>
    <property type="match status" value="1"/>
</dbReference>
<name>A0A9J6GH26_HAELO</name>
<dbReference type="GO" id="GO:0008028">
    <property type="term" value="F:monocarboxylic acid transmembrane transporter activity"/>
    <property type="evidence" value="ECO:0007669"/>
    <property type="project" value="TreeGrafter"/>
</dbReference>
<sequence>MDSQRSWLAAAGCCWINIFSFFMIRSVAVVYVNVIDTFHTTREQASWPVTLAVTCFFSAALIAGILVRYVPVWKITFTASIVAGAAVSSCYFATGVTYLCLLYGVVYGLGVGHLTLSSTVIYQHFSKYRAVASGINMAGYSIGGLVFPPTTQFFFDEYGFRGAFLLSGGTMLNATAGTLLQRIPPPVQSATILSKAAQTCEERDVIGNGMVAARDRPEETSVPGCSKDSDITHSKSMYTCRTNDGETPSSSWAADSQYRGYYDAPGVINEGFEPAAHEDRTVMEMQLPALSYKIGSGSLREAHSTHKTRRRASSAAEAALPIQNVLHTEHACSKREFQTSVRCMSSTTDEITSVSERQLSRCERSQTCARVSVAQTARRKPPGSKSGRQALKELFSFLTIPKYYSVLLSYVVIVTNSSMFTTIIIDFAVDCGIDRWRALNLIITNTALDLMARLSMGWVTDRELISRSTLMSFCLTVWTVADFCLAFFHSYSVLVAVSAVAGWCNGSMLPMIPVLYMEIMDIGHFSVAYGLTSFTAGLIGLTKPPLTGKYCSN</sequence>
<keyword evidence="3" id="KW-1185">Reference proteome</keyword>
<feature type="transmembrane region" description="Helical" evidence="1">
    <location>
        <begin position="51"/>
        <end position="70"/>
    </location>
</feature>
<feature type="transmembrane region" description="Helical" evidence="1">
    <location>
        <begin position="77"/>
        <end position="95"/>
    </location>
</feature>
<dbReference type="AlphaFoldDB" id="A0A9J6GH26"/>
<reference evidence="2 3" key="1">
    <citation type="journal article" date="2020" name="Cell">
        <title>Large-Scale Comparative Analyses of Tick Genomes Elucidate Their Genetic Diversity and Vector Capacities.</title>
        <authorList>
            <consortium name="Tick Genome and Microbiome Consortium (TIGMIC)"/>
            <person name="Jia N."/>
            <person name="Wang J."/>
            <person name="Shi W."/>
            <person name="Du L."/>
            <person name="Sun Y."/>
            <person name="Zhan W."/>
            <person name="Jiang J.F."/>
            <person name="Wang Q."/>
            <person name="Zhang B."/>
            <person name="Ji P."/>
            <person name="Bell-Sakyi L."/>
            <person name="Cui X.M."/>
            <person name="Yuan T.T."/>
            <person name="Jiang B.G."/>
            <person name="Yang W.F."/>
            <person name="Lam T.T."/>
            <person name="Chang Q.C."/>
            <person name="Ding S.J."/>
            <person name="Wang X.J."/>
            <person name="Zhu J.G."/>
            <person name="Ruan X.D."/>
            <person name="Zhao L."/>
            <person name="Wei J.T."/>
            <person name="Ye R.Z."/>
            <person name="Que T.C."/>
            <person name="Du C.H."/>
            <person name="Zhou Y.H."/>
            <person name="Cheng J.X."/>
            <person name="Dai P.F."/>
            <person name="Guo W.B."/>
            <person name="Han X.H."/>
            <person name="Huang E.J."/>
            <person name="Li L.F."/>
            <person name="Wei W."/>
            <person name="Gao Y.C."/>
            <person name="Liu J.Z."/>
            <person name="Shao H.Z."/>
            <person name="Wang X."/>
            <person name="Wang C.C."/>
            <person name="Yang T.C."/>
            <person name="Huo Q.B."/>
            <person name="Li W."/>
            <person name="Chen H.Y."/>
            <person name="Chen S.E."/>
            <person name="Zhou L.G."/>
            <person name="Ni X.B."/>
            <person name="Tian J.H."/>
            <person name="Sheng Y."/>
            <person name="Liu T."/>
            <person name="Pan Y.S."/>
            <person name="Xia L.Y."/>
            <person name="Li J."/>
            <person name="Zhao F."/>
            <person name="Cao W.C."/>
        </authorList>
    </citation>
    <scope>NUCLEOTIDE SEQUENCE [LARGE SCALE GENOMIC DNA]</scope>
    <source>
        <strain evidence="2">HaeL-2018</strain>
    </source>
</reference>
<dbReference type="InterPro" id="IPR050327">
    <property type="entry name" value="Proton-linked_MCT"/>
</dbReference>
<keyword evidence="1" id="KW-1133">Transmembrane helix</keyword>
<dbReference type="PANTHER" id="PTHR11360:SF303">
    <property type="entry name" value="MAJOR FACILITATOR SUPERFAMILY (MFS) PROFILE DOMAIN-CONTAINING PROTEIN"/>
    <property type="match status" value="1"/>
</dbReference>
<dbReference type="EMBL" id="JABSTR010000006">
    <property type="protein sequence ID" value="KAH9373816.1"/>
    <property type="molecule type" value="Genomic_DNA"/>
</dbReference>
<evidence type="ECO:0008006" key="4">
    <source>
        <dbReference type="Google" id="ProtNLM"/>
    </source>
</evidence>
<feature type="transmembrane region" description="Helical" evidence="1">
    <location>
        <begin position="7"/>
        <end position="31"/>
    </location>
</feature>
<feature type="transmembrane region" description="Helical" evidence="1">
    <location>
        <begin position="468"/>
        <end position="488"/>
    </location>
</feature>
<organism evidence="2 3">
    <name type="scientific">Haemaphysalis longicornis</name>
    <name type="common">Bush tick</name>
    <dbReference type="NCBI Taxonomy" id="44386"/>
    <lineage>
        <taxon>Eukaryota</taxon>
        <taxon>Metazoa</taxon>
        <taxon>Ecdysozoa</taxon>
        <taxon>Arthropoda</taxon>
        <taxon>Chelicerata</taxon>
        <taxon>Arachnida</taxon>
        <taxon>Acari</taxon>
        <taxon>Parasitiformes</taxon>
        <taxon>Ixodida</taxon>
        <taxon>Ixodoidea</taxon>
        <taxon>Ixodidae</taxon>
        <taxon>Haemaphysalinae</taxon>
        <taxon>Haemaphysalis</taxon>
    </lineage>
</organism>
<feature type="transmembrane region" description="Helical" evidence="1">
    <location>
        <begin position="101"/>
        <end position="122"/>
    </location>
</feature>
<dbReference type="Pfam" id="PF07690">
    <property type="entry name" value="MFS_1"/>
    <property type="match status" value="2"/>
</dbReference>
<proteinExistence type="predicted"/>
<protein>
    <recommendedName>
        <fullName evidence="4">Monocarboxylate transporter</fullName>
    </recommendedName>
</protein>
<dbReference type="InterPro" id="IPR036259">
    <property type="entry name" value="MFS_trans_sf"/>
</dbReference>
<evidence type="ECO:0000313" key="2">
    <source>
        <dbReference type="EMBL" id="KAH9373816.1"/>
    </source>
</evidence>
<comment type="caution">
    <text evidence="2">The sequence shown here is derived from an EMBL/GenBank/DDBJ whole genome shotgun (WGS) entry which is preliminary data.</text>
</comment>
<dbReference type="Gene3D" id="1.20.1250.20">
    <property type="entry name" value="MFS general substrate transporter like domains"/>
    <property type="match status" value="2"/>
</dbReference>
<dbReference type="OrthoDB" id="6499973at2759"/>
<evidence type="ECO:0000256" key="1">
    <source>
        <dbReference type="SAM" id="Phobius"/>
    </source>
</evidence>
<dbReference type="PANTHER" id="PTHR11360">
    <property type="entry name" value="MONOCARBOXYLATE TRANSPORTER"/>
    <property type="match status" value="1"/>
</dbReference>
<evidence type="ECO:0000313" key="3">
    <source>
        <dbReference type="Proteomes" id="UP000821853"/>
    </source>
</evidence>
<accession>A0A9J6GH26</accession>
<gene>
    <name evidence="2" type="ORF">HPB48_007462</name>
</gene>
<dbReference type="Proteomes" id="UP000821853">
    <property type="component" value="Chromosome 4"/>
</dbReference>
<dbReference type="VEuPathDB" id="VectorBase:HLOH_040449"/>
<feature type="transmembrane region" description="Helical" evidence="1">
    <location>
        <begin position="403"/>
        <end position="425"/>
    </location>
</feature>
<keyword evidence="1" id="KW-0812">Transmembrane</keyword>
<keyword evidence="1" id="KW-0472">Membrane</keyword>
<dbReference type="InterPro" id="IPR011701">
    <property type="entry name" value="MFS"/>
</dbReference>